<dbReference type="PROSITE" id="PS50206">
    <property type="entry name" value="RHODANESE_3"/>
    <property type="match status" value="1"/>
</dbReference>
<sequence length="788" mass="86724">MKTVIIGAGACGASCATRLRRLDENCEITILERTSEISIANCGLPYYCSDVISEREKILVSNIDKFKNMFNIDVRINCEITEIKRDEKCVVSKDGEKFYYDKLVLAQGANPAKPPIEGIEDKNIFTLRTLDDADRIKNYISQNNIKNAVVIGGGFIGVEMAENLAHLNINTTLVELAPQILAPVDYEIACFAQNEMRLNGVELVLSDGVKKFFENEIELTSGKKIPCDIVILSIGVKPEITLAKNAGLEVNRGIKVNDNMQTSDPDIFAGGDSVEVKSFITNQDTLIPLAGPANRQGRIIADNICNLNSTYKKSQGTSVLKVFDYTVAALGYNERLLKQENIPYWKVLVFGNSHAGYYPDATPTLFKLLFNNEGKILGAQAVGQEGVEKRIDVISSIMRNNGTIQELLDSELCYAPPYSSAKDPVNILGMCANNVLKGFVKPAYYEDIENSYIVDVRIPDSYKAYSIKGAVNIPLAQLRQRVNEIPKDKKVILVCDSGYTSYVASRILIQKGFNNVYSLMAGMKLYKEIQKDKESKVVKKAKALAASTSNKNILKVDACGLSCPGPIMKLAQNIQQLNDGEMLEISSTDKGFYSDVEAWCNSTGNTLLNLDNIDKKIVATVKKGQAQIQPQNDKNGQTIVVFSNDLDKALASFIIANGAKASGKEVTLFFTFWGLNILRKENINVKKSFIDKIFGLMMPKGANKLTLSKMNMGGLGSSMMKWVMKNKNISTLGELIKEAQSQGVKFIACQMSMDVMGIKKEELLDGVEIAGVAKYIAQSNSANCNLFI</sequence>
<evidence type="ECO:0000256" key="4">
    <source>
        <dbReference type="ARBA" id="ARBA00022827"/>
    </source>
</evidence>
<dbReference type="Gene3D" id="3.50.50.60">
    <property type="entry name" value="FAD/NAD(P)-binding domain"/>
    <property type="match status" value="2"/>
</dbReference>
<dbReference type="PRINTS" id="PR00411">
    <property type="entry name" value="PNDRDTASEI"/>
</dbReference>
<reference evidence="6" key="2">
    <citation type="journal article" date="2021" name="PeerJ">
        <title>Extensive microbial diversity within the chicken gut microbiome revealed by metagenomics and culture.</title>
        <authorList>
            <person name="Gilroy R."/>
            <person name="Ravi A."/>
            <person name="Getino M."/>
            <person name="Pursley I."/>
            <person name="Horton D.L."/>
            <person name="Alikhan N.F."/>
            <person name="Baker D."/>
            <person name="Gharbi K."/>
            <person name="Hall N."/>
            <person name="Watson M."/>
            <person name="Adriaenssens E.M."/>
            <person name="Foster-Nyarko E."/>
            <person name="Jarju S."/>
            <person name="Secka A."/>
            <person name="Antonio M."/>
            <person name="Oren A."/>
            <person name="Chaudhuri R.R."/>
            <person name="La Ragione R."/>
            <person name="Hildebrand F."/>
            <person name="Pallen M.J."/>
        </authorList>
    </citation>
    <scope>NUCLEOTIDE SEQUENCE</scope>
    <source>
        <strain evidence="6">CHK152-2871</strain>
    </source>
</reference>
<dbReference type="Proteomes" id="UP000886865">
    <property type="component" value="Unassembled WGS sequence"/>
</dbReference>
<dbReference type="InterPro" id="IPR016156">
    <property type="entry name" value="FAD/NAD-linked_Rdtase_dimer_sf"/>
</dbReference>
<reference evidence="6" key="1">
    <citation type="submission" date="2020-10" db="EMBL/GenBank/DDBJ databases">
        <authorList>
            <person name="Gilroy R."/>
        </authorList>
    </citation>
    <scope>NUCLEOTIDE SEQUENCE</scope>
    <source>
        <strain evidence="6">CHK152-2871</strain>
    </source>
</reference>
<comment type="similarity">
    <text evidence="2">Belongs to the class-III pyridine nucleotide-disulfide oxidoreductase family.</text>
</comment>
<dbReference type="InterPro" id="IPR027396">
    <property type="entry name" value="DsrEFH-like"/>
</dbReference>
<dbReference type="Pfam" id="PF01206">
    <property type="entry name" value="TusA"/>
    <property type="match status" value="1"/>
</dbReference>
<dbReference type="Gene3D" id="3.40.250.10">
    <property type="entry name" value="Rhodanese-like domain"/>
    <property type="match status" value="1"/>
</dbReference>
<dbReference type="InterPro" id="IPR036873">
    <property type="entry name" value="Rhodanese-like_dom_sf"/>
</dbReference>
<dbReference type="Gene3D" id="3.30.110.40">
    <property type="entry name" value="TusA-like domain"/>
    <property type="match status" value="1"/>
</dbReference>
<keyword evidence="3" id="KW-0285">Flavoprotein</keyword>
<evidence type="ECO:0000313" key="7">
    <source>
        <dbReference type="Proteomes" id="UP000886865"/>
    </source>
</evidence>
<protein>
    <submittedName>
        <fullName evidence="6">FAD-dependent oxidoreductase</fullName>
    </submittedName>
</protein>
<dbReference type="SUPFAM" id="SSF55424">
    <property type="entry name" value="FAD/NAD-linked reductases, dimerisation (C-terminal) domain"/>
    <property type="match status" value="1"/>
</dbReference>
<evidence type="ECO:0000313" key="6">
    <source>
        <dbReference type="EMBL" id="HIS74396.1"/>
    </source>
</evidence>
<dbReference type="Pfam" id="PF02852">
    <property type="entry name" value="Pyr_redox_dim"/>
    <property type="match status" value="1"/>
</dbReference>
<dbReference type="Pfam" id="PF13686">
    <property type="entry name" value="DrsE_2"/>
    <property type="match status" value="1"/>
</dbReference>
<dbReference type="InterPro" id="IPR001455">
    <property type="entry name" value="TusA-like"/>
</dbReference>
<gene>
    <name evidence="6" type="ORF">IAA86_05200</name>
</gene>
<dbReference type="InterPro" id="IPR050260">
    <property type="entry name" value="FAD-bd_OxRdtase"/>
</dbReference>
<dbReference type="InterPro" id="IPR004099">
    <property type="entry name" value="Pyr_nucl-diS_OxRdtase_dimer"/>
</dbReference>
<dbReference type="SUPFAM" id="SSF51905">
    <property type="entry name" value="FAD/NAD(P)-binding domain"/>
    <property type="match status" value="2"/>
</dbReference>
<dbReference type="Pfam" id="PF00581">
    <property type="entry name" value="Rhodanese"/>
    <property type="match status" value="1"/>
</dbReference>
<feature type="domain" description="Rhodanese" evidence="5">
    <location>
        <begin position="447"/>
        <end position="535"/>
    </location>
</feature>
<dbReference type="PRINTS" id="PR00368">
    <property type="entry name" value="FADPNR"/>
</dbReference>
<dbReference type="SMART" id="SM00450">
    <property type="entry name" value="RHOD"/>
    <property type="match status" value="1"/>
</dbReference>
<accession>A0A9D1FIC3</accession>
<comment type="caution">
    <text evidence="6">The sequence shown here is derived from an EMBL/GenBank/DDBJ whole genome shotgun (WGS) entry which is preliminary data.</text>
</comment>
<organism evidence="6 7">
    <name type="scientific">Candidatus Galligastranaerophilus intestinavium</name>
    <dbReference type="NCBI Taxonomy" id="2840836"/>
    <lineage>
        <taxon>Bacteria</taxon>
        <taxon>Candidatus Galligastranaerophilus</taxon>
    </lineage>
</organism>
<evidence type="ECO:0000259" key="5">
    <source>
        <dbReference type="PROSITE" id="PS50206"/>
    </source>
</evidence>
<name>A0A9D1FIC3_9BACT</name>
<evidence type="ECO:0000256" key="1">
    <source>
        <dbReference type="ARBA" id="ARBA00001974"/>
    </source>
</evidence>
<dbReference type="AlphaFoldDB" id="A0A9D1FIC3"/>
<comment type="cofactor">
    <cofactor evidence="1">
        <name>FAD</name>
        <dbReference type="ChEBI" id="CHEBI:57692"/>
    </cofactor>
</comment>
<dbReference type="Gene3D" id="3.40.1260.10">
    <property type="entry name" value="DsrEFH-like"/>
    <property type="match status" value="1"/>
</dbReference>
<dbReference type="InterPro" id="IPR036868">
    <property type="entry name" value="TusA-like_sf"/>
</dbReference>
<keyword evidence="4" id="KW-0274">FAD</keyword>
<proteinExistence type="inferred from homology"/>
<dbReference type="SUPFAM" id="SSF52821">
    <property type="entry name" value="Rhodanese/Cell cycle control phosphatase"/>
    <property type="match status" value="1"/>
</dbReference>
<dbReference type="PROSITE" id="PS01148">
    <property type="entry name" value="UPF0033"/>
    <property type="match status" value="1"/>
</dbReference>
<dbReference type="SUPFAM" id="SSF75169">
    <property type="entry name" value="DsrEFH-like"/>
    <property type="match status" value="1"/>
</dbReference>
<evidence type="ECO:0000256" key="3">
    <source>
        <dbReference type="ARBA" id="ARBA00022630"/>
    </source>
</evidence>
<evidence type="ECO:0000256" key="2">
    <source>
        <dbReference type="ARBA" id="ARBA00009130"/>
    </source>
</evidence>
<dbReference type="SUPFAM" id="SSF64307">
    <property type="entry name" value="SirA-like"/>
    <property type="match status" value="1"/>
</dbReference>
<dbReference type="PANTHER" id="PTHR43429">
    <property type="entry name" value="PYRIDINE NUCLEOTIDE-DISULFIDE OXIDOREDUCTASE DOMAIN-CONTAINING"/>
    <property type="match status" value="1"/>
</dbReference>
<dbReference type="PANTHER" id="PTHR43429:SF3">
    <property type="entry name" value="NITRITE REDUCTASE [NAD(P)H]"/>
    <property type="match status" value="1"/>
</dbReference>
<dbReference type="GO" id="GO:0016491">
    <property type="term" value="F:oxidoreductase activity"/>
    <property type="evidence" value="ECO:0007669"/>
    <property type="project" value="InterPro"/>
</dbReference>
<dbReference type="Pfam" id="PF07992">
    <property type="entry name" value="Pyr_redox_2"/>
    <property type="match status" value="1"/>
</dbReference>
<dbReference type="InterPro" id="IPR036188">
    <property type="entry name" value="FAD/NAD-bd_sf"/>
</dbReference>
<dbReference type="EMBL" id="DVJQ01000044">
    <property type="protein sequence ID" value="HIS74396.1"/>
    <property type="molecule type" value="Genomic_DNA"/>
</dbReference>
<dbReference type="InterPro" id="IPR023753">
    <property type="entry name" value="FAD/NAD-binding_dom"/>
</dbReference>
<dbReference type="InterPro" id="IPR032836">
    <property type="entry name" value="DsrE2-like"/>
</dbReference>
<dbReference type="InterPro" id="IPR001763">
    <property type="entry name" value="Rhodanese-like_dom"/>
</dbReference>